<sequence>MDVDDDVGAEQTPFEDELVAFSGEEQEDRQIEPFDDVDSAVDDNVEPSIHPRDSSSGKLFVGGVSWETTEETFSNYFSKYGEITDSVIMMDKHSGRPRGFGFVTYADPAIADKVLEEDHVIDGRAVEVKRTVPREDMLVKGVTKTKKIFVGGIPPSLTEDELKEYFSFYGSIAEQQIMMDHKTGRSRGFGFVTFNSEDTVEKIFSEVKTHELGGKEVEIKKAEPKRGGSDYNGSAAKPYGTLGHDAPTYSGGI</sequence>
<dbReference type="GO" id="GO:0003723">
    <property type="term" value="F:RNA binding"/>
    <property type="evidence" value="ECO:0007669"/>
    <property type="project" value="UniProtKB-UniRule"/>
</dbReference>
<dbReference type="PANTHER" id="PTHR48033">
    <property type="entry name" value="RNA-BINDING (RRM/RBD/RNP MOTIFS) FAMILY PROTEIN"/>
    <property type="match status" value="1"/>
</dbReference>
<dbReference type="PROSITE" id="PS50102">
    <property type="entry name" value="RRM"/>
    <property type="match status" value="2"/>
</dbReference>
<evidence type="ECO:0000256" key="2">
    <source>
        <dbReference type="ARBA" id="ARBA00023242"/>
    </source>
</evidence>
<dbReference type="AlphaFoldDB" id="A0AAP0RPE5"/>
<evidence type="ECO:0000313" key="6">
    <source>
        <dbReference type="EMBL" id="KAK9282237.1"/>
    </source>
</evidence>
<feature type="compositionally biased region" description="Basic and acidic residues" evidence="4">
    <location>
        <begin position="219"/>
        <end position="228"/>
    </location>
</feature>
<dbReference type="SMART" id="SM00360">
    <property type="entry name" value="RRM"/>
    <property type="match status" value="2"/>
</dbReference>
<dbReference type="EMBL" id="JBBPBK010000007">
    <property type="protein sequence ID" value="KAK9282237.1"/>
    <property type="molecule type" value="Genomic_DNA"/>
</dbReference>
<dbReference type="GO" id="GO:0000785">
    <property type="term" value="C:chromatin"/>
    <property type="evidence" value="ECO:0007669"/>
    <property type="project" value="TreeGrafter"/>
</dbReference>
<dbReference type="GO" id="GO:0010468">
    <property type="term" value="P:regulation of gene expression"/>
    <property type="evidence" value="ECO:0007669"/>
    <property type="project" value="TreeGrafter"/>
</dbReference>
<dbReference type="InterPro" id="IPR012677">
    <property type="entry name" value="Nucleotide-bd_a/b_plait_sf"/>
</dbReference>
<evidence type="ECO:0000313" key="7">
    <source>
        <dbReference type="Proteomes" id="UP001415857"/>
    </source>
</evidence>
<proteinExistence type="predicted"/>
<evidence type="ECO:0000256" key="4">
    <source>
        <dbReference type="SAM" id="MobiDB-lite"/>
    </source>
</evidence>
<feature type="domain" description="RRM" evidence="5">
    <location>
        <begin position="57"/>
        <end position="133"/>
    </location>
</feature>
<feature type="region of interest" description="Disordered" evidence="4">
    <location>
        <begin position="21"/>
        <end position="54"/>
    </location>
</feature>
<comment type="subcellular location">
    <subcellularLocation>
        <location evidence="1">Nucleus</location>
    </subcellularLocation>
</comment>
<feature type="compositionally biased region" description="Acidic residues" evidence="4">
    <location>
        <begin position="33"/>
        <end position="45"/>
    </location>
</feature>
<dbReference type="FunFam" id="3.30.70.330:FF:000051">
    <property type="entry name" value="Heterogeneous nuclear ribonucleoprotein 1"/>
    <property type="match status" value="1"/>
</dbReference>
<dbReference type="Pfam" id="PF00076">
    <property type="entry name" value="RRM_1"/>
    <property type="match status" value="2"/>
</dbReference>
<dbReference type="GO" id="GO:0005654">
    <property type="term" value="C:nucleoplasm"/>
    <property type="evidence" value="ECO:0007669"/>
    <property type="project" value="TreeGrafter"/>
</dbReference>
<name>A0AAP0RPE5_LIQFO</name>
<dbReference type="SUPFAM" id="SSF54928">
    <property type="entry name" value="RNA-binding domain, RBD"/>
    <property type="match status" value="1"/>
</dbReference>
<organism evidence="6 7">
    <name type="scientific">Liquidambar formosana</name>
    <name type="common">Formosan gum</name>
    <dbReference type="NCBI Taxonomy" id="63359"/>
    <lineage>
        <taxon>Eukaryota</taxon>
        <taxon>Viridiplantae</taxon>
        <taxon>Streptophyta</taxon>
        <taxon>Embryophyta</taxon>
        <taxon>Tracheophyta</taxon>
        <taxon>Spermatophyta</taxon>
        <taxon>Magnoliopsida</taxon>
        <taxon>eudicotyledons</taxon>
        <taxon>Gunneridae</taxon>
        <taxon>Pentapetalae</taxon>
        <taxon>Saxifragales</taxon>
        <taxon>Altingiaceae</taxon>
        <taxon>Liquidambar</taxon>
    </lineage>
</organism>
<feature type="region of interest" description="Disordered" evidence="4">
    <location>
        <begin position="219"/>
        <end position="253"/>
    </location>
</feature>
<protein>
    <recommendedName>
        <fullName evidence="5">RRM domain-containing protein</fullName>
    </recommendedName>
</protein>
<comment type="caution">
    <text evidence="6">The sequence shown here is derived from an EMBL/GenBank/DDBJ whole genome shotgun (WGS) entry which is preliminary data.</text>
</comment>
<keyword evidence="2" id="KW-0539">Nucleus</keyword>
<evidence type="ECO:0000259" key="5">
    <source>
        <dbReference type="PROSITE" id="PS50102"/>
    </source>
</evidence>
<feature type="domain" description="RRM" evidence="5">
    <location>
        <begin position="146"/>
        <end position="224"/>
    </location>
</feature>
<dbReference type="InterPro" id="IPR035979">
    <property type="entry name" value="RBD_domain_sf"/>
</dbReference>
<keyword evidence="3" id="KW-0694">RNA-binding</keyword>
<accession>A0AAP0RPE5</accession>
<gene>
    <name evidence="6" type="ORF">L1049_005151</name>
</gene>
<evidence type="ECO:0000256" key="1">
    <source>
        <dbReference type="ARBA" id="ARBA00004123"/>
    </source>
</evidence>
<dbReference type="Gene3D" id="3.30.70.330">
    <property type="match status" value="2"/>
</dbReference>
<dbReference type="PANTHER" id="PTHR48033:SF10">
    <property type="entry name" value="RNA-BINDING PROTEIN SQUID"/>
    <property type="match status" value="1"/>
</dbReference>
<dbReference type="InterPro" id="IPR000504">
    <property type="entry name" value="RRM_dom"/>
</dbReference>
<dbReference type="CDD" id="cd12325">
    <property type="entry name" value="RRM1_hnRNPA_hnRNPD_like"/>
    <property type="match status" value="1"/>
</dbReference>
<dbReference type="Proteomes" id="UP001415857">
    <property type="component" value="Unassembled WGS sequence"/>
</dbReference>
<keyword evidence="7" id="KW-1185">Reference proteome</keyword>
<evidence type="ECO:0000256" key="3">
    <source>
        <dbReference type="PROSITE-ProRule" id="PRU00176"/>
    </source>
</evidence>
<reference evidence="6 7" key="1">
    <citation type="journal article" date="2024" name="Plant J.">
        <title>Genome sequences and population genomics reveal climatic adaptation and genomic divergence between two closely related sweetgum species.</title>
        <authorList>
            <person name="Xu W.Q."/>
            <person name="Ren C.Q."/>
            <person name="Zhang X.Y."/>
            <person name="Comes H.P."/>
            <person name="Liu X.H."/>
            <person name="Li Y.G."/>
            <person name="Kettle C.J."/>
            <person name="Jalonen R."/>
            <person name="Gaisberger H."/>
            <person name="Ma Y.Z."/>
            <person name="Qiu Y.X."/>
        </authorList>
    </citation>
    <scope>NUCLEOTIDE SEQUENCE [LARGE SCALE GENOMIC DNA]</scope>
    <source>
        <strain evidence="6">Hangzhou</strain>
    </source>
</reference>